<accession>A0A4R3N4S3</accession>
<dbReference type="InterPro" id="IPR050583">
    <property type="entry name" value="Mycobacterial_A85_antigen"/>
</dbReference>
<dbReference type="SUPFAM" id="SSF53474">
    <property type="entry name" value="alpha/beta-Hydrolases"/>
    <property type="match status" value="1"/>
</dbReference>
<gene>
    <name evidence="1" type="ORF">EDD68_11053</name>
</gene>
<dbReference type="InterPro" id="IPR000801">
    <property type="entry name" value="Esterase-like"/>
</dbReference>
<proteinExistence type="predicted"/>
<dbReference type="Proteomes" id="UP000294650">
    <property type="component" value="Unassembled WGS sequence"/>
</dbReference>
<keyword evidence="2" id="KW-1185">Reference proteome</keyword>
<dbReference type="EMBL" id="SMAN01000010">
    <property type="protein sequence ID" value="TCT21749.1"/>
    <property type="molecule type" value="Genomic_DNA"/>
</dbReference>
<dbReference type="AlphaFoldDB" id="A0A4R3N4S3"/>
<name>A0A4R3N4S3_9BACI</name>
<dbReference type="Pfam" id="PF00756">
    <property type="entry name" value="Esterase"/>
    <property type="match status" value="1"/>
</dbReference>
<dbReference type="PANTHER" id="PTHR48098:SF3">
    <property type="entry name" value="IRON(III) ENTEROBACTIN ESTERASE"/>
    <property type="match status" value="1"/>
</dbReference>
<dbReference type="Gene3D" id="3.40.50.1820">
    <property type="entry name" value="alpha/beta hydrolase"/>
    <property type="match status" value="1"/>
</dbReference>
<reference evidence="1 2" key="1">
    <citation type="submission" date="2019-03" db="EMBL/GenBank/DDBJ databases">
        <title>Genomic Encyclopedia of Type Strains, Phase IV (KMG-IV): sequencing the most valuable type-strain genomes for metagenomic binning, comparative biology and taxonomic classification.</title>
        <authorList>
            <person name="Goeker M."/>
        </authorList>
    </citation>
    <scope>NUCLEOTIDE SEQUENCE [LARGE SCALE GENOMIC DNA]</scope>
    <source>
        <strain evidence="1 2">DSM 25894</strain>
    </source>
</reference>
<sequence length="214" mass="25488">MKCHTDNLGQQYLLFVHDGLNYLELGNFEAAFGKTIRDGNFQGKIDILFIHPGDSWERYHLYHQDEPIHQKFLTFFHQEFFPFFNSENQGIHKIGMLGDSLAATASVSLASHCPQRFTHLLLQSAAYRPVEFLEGLNREQVHHWKVYQVVGLKEDHFESPLTGQKLDILTENRKLYNKLKQMEVRTDYYEEDEEHRWEFWRNDLVRALSYFFEK</sequence>
<evidence type="ECO:0000313" key="1">
    <source>
        <dbReference type="EMBL" id="TCT21749.1"/>
    </source>
</evidence>
<dbReference type="PANTHER" id="PTHR48098">
    <property type="entry name" value="ENTEROCHELIN ESTERASE-RELATED"/>
    <property type="match status" value="1"/>
</dbReference>
<evidence type="ECO:0000313" key="2">
    <source>
        <dbReference type="Proteomes" id="UP000294650"/>
    </source>
</evidence>
<protein>
    <submittedName>
        <fullName evidence="1">Putative esterase</fullName>
    </submittedName>
</protein>
<dbReference type="InterPro" id="IPR029058">
    <property type="entry name" value="AB_hydrolase_fold"/>
</dbReference>
<comment type="caution">
    <text evidence="1">The sequence shown here is derived from an EMBL/GenBank/DDBJ whole genome shotgun (WGS) entry which is preliminary data.</text>
</comment>
<organism evidence="1 2">
    <name type="scientific">Melghiribacillus thermohalophilus</name>
    <dbReference type="NCBI Taxonomy" id="1324956"/>
    <lineage>
        <taxon>Bacteria</taxon>
        <taxon>Bacillati</taxon>
        <taxon>Bacillota</taxon>
        <taxon>Bacilli</taxon>
        <taxon>Bacillales</taxon>
        <taxon>Bacillaceae</taxon>
        <taxon>Melghiribacillus</taxon>
    </lineage>
</organism>